<feature type="compositionally biased region" description="Polar residues" evidence="6">
    <location>
        <begin position="352"/>
        <end position="363"/>
    </location>
</feature>
<evidence type="ECO:0000256" key="1">
    <source>
        <dbReference type="ARBA" id="ARBA00022527"/>
    </source>
</evidence>
<dbReference type="PANTHER" id="PTHR24347">
    <property type="entry name" value="SERINE/THREONINE-PROTEIN KINASE"/>
    <property type="match status" value="1"/>
</dbReference>
<dbReference type="PROSITE" id="PS50011">
    <property type="entry name" value="PROTEIN_KINASE_DOM"/>
    <property type="match status" value="1"/>
</dbReference>
<dbReference type="Gene3D" id="1.10.510.10">
    <property type="entry name" value="Transferase(Phosphotransferase) domain 1"/>
    <property type="match status" value="1"/>
</dbReference>
<sequence>MPFGCLTLGEKKDYNSPSEVTDKYDLGQVVKSEEFCEIFRAKDRNTLKMYTCKKFHKKDGRKVRKAAKNEIMILKMVKHHNILQLVDLENLVYYNRLKNSKIVISDFQLAKLENGLIRDPCGTPEYLAPEMVGRQRYGRPVDCWAIGVIMYILLSGNPPFYDDSDEDESDRDKNLFLKILSGDYEFDSPYWDDISDSAKNLVASLMDVDQDQRLTAQEAIAHEWISGNAASDKNIKDGVCAQIEKNFAKAKWKKAVRVTTLMKRLRASDQGEPGAAGASAGAAGDPDTPGGAPAPPAGGGSSLAAALKAAALKEKASDTQTAATPAPSLQAAVPQDDQQQQQQQQQARCNGDTPQMLPQSKEE</sequence>
<dbReference type="Proteomes" id="UP000694548">
    <property type="component" value="Chromosome sgr10"/>
</dbReference>
<dbReference type="Gene3D" id="3.30.200.20">
    <property type="entry name" value="Phosphorylase Kinase, domain 1"/>
    <property type="match status" value="1"/>
</dbReference>
<evidence type="ECO:0000256" key="4">
    <source>
        <dbReference type="ARBA" id="ARBA00022777"/>
    </source>
</evidence>
<dbReference type="GeneTree" id="ENSGT00940000156468"/>
<reference evidence="8" key="3">
    <citation type="submission" date="2025-09" db="UniProtKB">
        <authorList>
            <consortium name="Ensembl"/>
        </authorList>
    </citation>
    <scope>IDENTIFICATION</scope>
</reference>
<reference evidence="8" key="1">
    <citation type="submission" date="2014-08" db="EMBL/GenBank/DDBJ databases">
        <authorList>
            <person name="Senf B."/>
            <person name="Petzold A."/>
            <person name="Downie B.R."/>
            <person name="Koch P."/>
            <person name="Platzer M."/>
        </authorList>
    </citation>
    <scope>NUCLEOTIDE SEQUENCE [LARGE SCALE GENOMIC DNA]</scope>
    <source>
        <strain evidence="8">GRZ</strain>
    </source>
</reference>
<gene>
    <name evidence="8" type="primary">CAMKV</name>
    <name evidence="8" type="synonym">LOC107385201</name>
</gene>
<dbReference type="GO" id="GO:0004674">
    <property type="term" value="F:protein serine/threonine kinase activity"/>
    <property type="evidence" value="ECO:0007669"/>
    <property type="project" value="UniProtKB-KW"/>
</dbReference>
<evidence type="ECO:0000256" key="2">
    <source>
        <dbReference type="ARBA" id="ARBA00022679"/>
    </source>
</evidence>
<keyword evidence="9" id="KW-1185">Reference proteome</keyword>
<evidence type="ECO:0000313" key="9">
    <source>
        <dbReference type="Proteomes" id="UP000694548"/>
    </source>
</evidence>
<keyword evidence="4" id="KW-0418">Kinase</keyword>
<dbReference type="GO" id="GO:0005524">
    <property type="term" value="F:ATP binding"/>
    <property type="evidence" value="ECO:0007669"/>
    <property type="project" value="UniProtKB-KW"/>
</dbReference>
<dbReference type="FunFam" id="3.30.200.20:FF:000155">
    <property type="entry name" value="CaM kinase-like vesicle-associated, like"/>
    <property type="match status" value="1"/>
</dbReference>
<name>A0A8C6LU05_NOTFU</name>
<keyword evidence="5" id="KW-0067">ATP-binding</keyword>
<protein>
    <submittedName>
        <fullName evidence="8">CaM kinase like vesicle associated</fullName>
    </submittedName>
</protein>
<proteinExistence type="predicted"/>
<evidence type="ECO:0000256" key="5">
    <source>
        <dbReference type="ARBA" id="ARBA00022840"/>
    </source>
</evidence>
<dbReference type="SMART" id="SM00220">
    <property type="entry name" value="S_TKc"/>
    <property type="match status" value="1"/>
</dbReference>
<evidence type="ECO:0000256" key="6">
    <source>
        <dbReference type="SAM" id="MobiDB-lite"/>
    </source>
</evidence>
<organism evidence="8 9">
    <name type="scientific">Nothobranchius furzeri</name>
    <name type="common">Turquoise killifish</name>
    <dbReference type="NCBI Taxonomy" id="105023"/>
    <lineage>
        <taxon>Eukaryota</taxon>
        <taxon>Metazoa</taxon>
        <taxon>Chordata</taxon>
        <taxon>Craniata</taxon>
        <taxon>Vertebrata</taxon>
        <taxon>Euteleostomi</taxon>
        <taxon>Actinopterygii</taxon>
        <taxon>Neopterygii</taxon>
        <taxon>Teleostei</taxon>
        <taxon>Neoteleostei</taxon>
        <taxon>Acanthomorphata</taxon>
        <taxon>Ovalentaria</taxon>
        <taxon>Atherinomorphae</taxon>
        <taxon>Cyprinodontiformes</taxon>
        <taxon>Nothobranchiidae</taxon>
        <taxon>Nothobranchius</taxon>
    </lineage>
</organism>
<dbReference type="FunFam" id="1.10.510.10:FF:000026">
    <property type="entry name" value="Calcium/calmodulin-dependent protein kinase type 1"/>
    <property type="match status" value="1"/>
</dbReference>
<dbReference type="InterPro" id="IPR011009">
    <property type="entry name" value="Kinase-like_dom_sf"/>
</dbReference>
<dbReference type="Ensembl" id="ENSNFUT00015023671.1">
    <property type="protein sequence ID" value="ENSNFUP00015022634.1"/>
    <property type="gene ID" value="ENSNFUG00015010895.1"/>
</dbReference>
<accession>A0A8C6LU05</accession>
<feature type="region of interest" description="Disordered" evidence="6">
    <location>
        <begin position="267"/>
        <end position="363"/>
    </location>
</feature>
<keyword evidence="1" id="KW-0723">Serine/threonine-protein kinase</keyword>
<dbReference type="InterPro" id="IPR000719">
    <property type="entry name" value="Prot_kinase_dom"/>
</dbReference>
<reference evidence="8" key="2">
    <citation type="submission" date="2025-08" db="UniProtKB">
        <authorList>
            <consortium name="Ensembl"/>
        </authorList>
    </citation>
    <scope>IDENTIFICATION</scope>
</reference>
<dbReference type="Pfam" id="PF00069">
    <property type="entry name" value="Pkinase"/>
    <property type="match status" value="1"/>
</dbReference>
<dbReference type="SUPFAM" id="SSF56112">
    <property type="entry name" value="Protein kinase-like (PK-like)"/>
    <property type="match status" value="1"/>
</dbReference>
<keyword evidence="2" id="KW-0808">Transferase</keyword>
<evidence type="ECO:0000313" key="8">
    <source>
        <dbReference type="Ensembl" id="ENSNFUP00015022634.1"/>
    </source>
</evidence>
<dbReference type="AlphaFoldDB" id="A0A8C6LU05"/>
<keyword evidence="3" id="KW-0547">Nucleotide-binding</keyword>
<evidence type="ECO:0000259" key="7">
    <source>
        <dbReference type="PROSITE" id="PS50011"/>
    </source>
</evidence>
<feature type="domain" description="Protein kinase" evidence="7">
    <location>
        <begin position="1"/>
        <end position="225"/>
    </location>
</feature>
<evidence type="ECO:0000256" key="3">
    <source>
        <dbReference type="ARBA" id="ARBA00022741"/>
    </source>
</evidence>
<feature type="compositionally biased region" description="Low complexity" evidence="6">
    <location>
        <begin position="271"/>
        <end position="291"/>
    </location>
</feature>
<feature type="compositionally biased region" description="Low complexity" evidence="6">
    <location>
        <begin position="335"/>
        <end position="346"/>
    </location>
</feature>